<proteinExistence type="predicted"/>
<accession>A0ABY3G0I5</accession>
<sequence>MGFLLLLFTVLAVTVILSVFYRILFISASRFVYNGNVLKKG</sequence>
<protein>
    <submittedName>
        <fullName evidence="1">Uncharacterized protein</fullName>
    </submittedName>
</protein>
<gene>
    <name evidence="1" type="ORF">CHCC15381_3775</name>
</gene>
<keyword evidence="2" id="KW-1185">Reference proteome</keyword>
<name>A0ABY3G0I5_9BACI</name>
<comment type="caution">
    <text evidence="1">The sequence shown here is derived from an EMBL/GenBank/DDBJ whole genome shotgun (WGS) entry which is preliminary data.</text>
</comment>
<dbReference type="EMBL" id="NILF01000020">
    <property type="protein sequence ID" value="TWL42413.1"/>
    <property type="molecule type" value="Genomic_DNA"/>
</dbReference>
<organism evidence="1 2">
    <name type="scientific">Bacillus paralicheniformis</name>
    <dbReference type="NCBI Taxonomy" id="1648923"/>
    <lineage>
        <taxon>Bacteria</taxon>
        <taxon>Bacillati</taxon>
        <taxon>Bacillota</taxon>
        <taxon>Bacilli</taxon>
        <taxon>Bacillales</taxon>
        <taxon>Bacillaceae</taxon>
        <taxon>Bacillus</taxon>
    </lineage>
</organism>
<dbReference type="Proteomes" id="UP000429980">
    <property type="component" value="Unassembled WGS sequence"/>
</dbReference>
<reference evidence="1 2" key="1">
    <citation type="submission" date="2019-06" db="EMBL/GenBank/DDBJ databases">
        <title>Genome sequence analysis of &gt;100 Bacillus licheniformis strains suggests intrinsic resistance to this species.</title>
        <authorList>
            <person name="Wels M."/>
            <person name="Siezen R.J."/>
            <person name="Johansen E."/>
            <person name="Stuer-Lauridsen B."/>
            <person name="Bjerre K."/>
            <person name="Nielsen B.K.K."/>
        </authorList>
    </citation>
    <scope>NUCLEOTIDE SEQUENCE [LARGE SCALE GENOMIC DNA]</scope>
    <source>
        <strain evidence="1 2">BAC-15381</strain>
    </source>
</reference>
<evidence type="ECO:0000313" key="1">
    <source>
        <dbReference type="EMBL" id="TWL42413.1"/>
    </source>
</evidence>
<evidence type="ECO:0000313" key="2">
    <source>
        <dbReference type="Proteomes" id="UP000429980"/>
    </source>
</evidence>